<dbReference type="PANTHER" id="PTHR38342">
    <property type="entry name" value="SLR5037 PROTEIN"/>
    <property type="match status" value="1"/>
</dbReference>
<dbReference type="Proteomes" id="UP000292858">
    <property type="component" value="Unassembled WGS sequence"/>
</dbReference>
<keyword evidence="4" id="KW-1185">Reference proteome</keyword>
<comment type="caution">
    <text evidence="3">The sequence shown here is derived from an EMBL/GenBank/DDBJ whole genome shotgun (WGS) entry which is preliminary data.</text>
</comment>
<feature type="signal peptide" evidence="1">
    <location>
        <begin position="1"/>
        <end position="20"/>
    </location>
</feature>
<evidence type="ECO:0000313" key="3">
    <source>
        <dbReference type="EMBL" id="TBH20558.1"/>
    </source>
</evidence>
<protein>
    <submittedName>
        <fullName evidence="3">DUF302 domain-containing protein</fullName>
    </submittedName>
</protein>
<feature type="chain" id="PRO_5020672163" evidence="1">
    <location>
        <begin position="21"/>
        <end position="154"/>
    </location>
</feature>
<dbReference type="InterPro" id="IPR035923">
    <property type="entry name" value="TT1751-like_sf"/>
</dbReference>
<dbReference type="RefSeq" id="WP_130841930.1">
    <property type="nucleotide sequence ID" value="NZ_SIJL01000007.1"/>
</dbReference>
<dbReference type="PIRSF" id="PIRSF021774">
    <property type="entry name" value="UCP021774"/>
    <property type="match status" value="1"/>
</dbReference>
<dbReference type="Pfam" id="PF03625">
    <property type="entry name" value="DUF302"/>
    <property type="match status" value="1"/>
</dbReference>
<keyword evidence="1" id="KW-0732">Signal</keyword>
<dbReference type="Gene3D" id="3.30.310.70">
    <property type="entry name" value="TT1751-like domain"/>
    <property type="match status" value="1"/>
</dbReference>
<dbReference type="CDD" id="cd14797">
    <property type="entry name" value="DUF302"/>
    <property type="match status" value="1"/>
</dbReference>
<evidence type="ECO:0000313" key="4">
    <source>
        <dbReference type="Proteomes" id="UP000292858"/>
    </source>
</evidence>
<dbReference type="OrthoDB" id="9791067at2"/>
<reference evidence="3 4" key="1">
    <citation type="submission" date="2019-02" db="EMBL/GenBank/DDBJ databases">
        <title>Thermus sp. a novel from hot spring.</title>
        <authorList>
            <person name="Zhao Z."/>
        </authorList>
    </citation>
    <scope>NUCLEOTIDE SEQUENCE [LARGE SCALE GENOMIC DNA]</scope>
    <source>
        <strain evidence="3 4">CFH 72773T</strain>
    </source>
</reference>
<sequence length="154" mass="16735">MANVRNLLPALLLFFGLALAQGQPQMILVTESPKPFAQTVEAFKAEVKAAGWSILNYHNMAGVLSEKGYTLHPVLIFDVCSGRYSARILAKDEHRPVSALMPCRVSIYQTSDGKVFIARMNAAAFAPMMPKEVAEVMAASAQEIEAIIAKVVGR</sequence>
<dbReference type="InterPro" id="IPR016796">
    <property type="entry name" value="UCP021774"/>
</dbReference>
<dbReference type="PANTHER" id="PTHR38342:SF1">
    <property type="entry name" value="SLR5037 PROTEIN"/>
    <property type="match status" value="1"/>
</dbReference>
<name>A0A4Q9B4R9_9DEIN</name>
<evidence type="ECO:0000256" key="1">
    <source>
        <dbReference type="SAM" id="SignalP"/>
    </source>
</evidence>
<gene>
    <name evidence="3" type="ORF">ETP66_07080</name>
</gene>
<dbReference type="SUPFAM" id="SSF103247">
    <property type="entry name" value="TT1751-like"/>
    <property type="match status" value="1"/>
</dbReference>
<organism evidence="3 4">
    <name type="scientific">Thermus thermamylovorans</name>
    <dbReference type="NCBI Taxonomy" id="2509362"/>
    <lineage>
        <taxon>Bacteria</taxon>
        <taxon>Thermotogati</taxon>
        <taxon>Deinococcota</taxon>
        <taxon>Deinococci</taxon>
        <taxon>Thermales</taxon>
        <taxon>Thermaceae</taxon>
        <taxon>Thermus</taxon>
    </lineage>
</organism>
<proteinExistence type="predicted"/>
<dbReference type="AlphaFoldDB" id="A0A4Q9B4R9"/>
<dbReference type="InterPro" id="IPR005180">
    <property type="entry name" value="DUF302"/>
</dbReference>
<accession>A0A4Q9B4R9</accession>
<evidence type="ECO:0000259" key="2">
    <source>
        <dbReference type="Pfam" id="PF03625"/>
    </source>
</evidence>
<dbReference type="EMBL" id="SIJL01000007">
    <property type="protein sequence ID" value="TBH20558.1"/>
    <property type="molecule type" value="Genomic_DNA"/>
</dbReference>
<feature type="domain" description="DUF302" evidence="2">
    <location>
        <begin position="59"/>
        <end position="121"/>
    </location>
</feature>